<dbReference type="KEGG" id="sfu:Sfum_3013"/>
<feature type="domain" description="4Fe-4S ferredoxin-type" evidence="9">
    <location>
        <begin position="965"/>
        <end position="994"/>
    </location>
</feature>
<keyword evidence="12" id="KW-1185">Reference proteome</keyword>
<dbReference type="InterPro" id="IPR017900">
    <property type="entry name" value="4Fe4S_Fe_S_CS"/>
</dbReference>
<dbReference type="SUPFAM" id="SSF54862">
    <property type="entry name" value="4Fe-4S ferredoxins"/>
    <property type="match status" value="1"/>
</dbReference>
<dbReference type="Gene3D" id="3.30.70.3270">
    <property type="match status" value="1"/>
</dbReference>
<dbReference type="Pfam" id="PF12838">
    <property type="entry name" value="Fer4_7"/>
    <property type="match status" value="1"/>
</dbReference>
<dbReference type="OrthoDB" id="9766627at2"/>
<dbReference type="GO" id="GO:0046872">
    <property type="term" value="F:metal ion binding"/>
    <property type="evidence" value="ECO:0007669"/>
    <property type="project" value="UniProtKB-KW"/>
</dbReference>
<evidence type="ECO:0000256" key="2">
    <source>
        <dbReference type="ARBA" id="ARBA00006561"/>
    </source>
</evidence>
<dbReference type="eggNOG" id="COG1148">
    <property type="taxonomic scope" value="Bacteria"/>
</dbReference>
<evidence type="ECO:0000313" key="11">
    <source>
        <dbReference type="EMBL" id="ABK18687.1"/>
    </source>
</evidence>
<dbReference type="Proteomes" id="UP000001784">
    <property type="component" value="Chromosome"/>
</dbReference>
<feature type="domain" description="4Fe-4S ferredoxin-type" evidence="9">
    <location>
        <begin position="931"/>
        <end position="960"/>
    </location>
</feature>
<comment type="cofactor">
    <cofactor evidence="1">
        <name>FAD</name>
        <dbReference type="ChEBI" id="CHEBI:57692"/>
    </cofactor>
</comment>
<evidence type="ECO:0000313" key="10">
    <source>
        <dbReference type="EMBL" id="ABK18645.1"/>
    </source>
</evidence>
<reference evidence="10 12" key="1">
    <citation type="submission" date="2006-10" db="EMBL/GenBank/DDBJ databases">
        <title>Complete sequence of Syntrophobacter fumaroxidans MPOB.</title>
        <authorList>
            <consortium name="US DOE Joint Genome Institute"/>
            <person name="Copeland A."/>
            <person name="Lucas S."/>
            <person name="Lapidus A."/>
            <person name="Barry K."/>
            <person name="Detter J.C."/>
            <person name="Glavina del Rio T."/>
            <person name="Hammon N."/>
            <person name="Israni S."/>
            <person name="Pitluck S."/>
            <person name="Goltsman E.G."/>
            <person name="Martinez M."/>
            <person name="Schmutz J."/>
            <person name="Larimer F."/>
            <person name="Land M."/>
            <person name="Hauser L."/>
            <person name="Kyrpides N."/>
            <person name="Kim E."/>
            <person name="Boone D.R."/>
            <person name="Brockman F."/>
            <person name="Culley D."/>
            <person name="Ferry J."/>
            <person name="Gunsalus R."/>
            <person name="McInerney M.J."/>
            <person name="Morrison M."/>
            <person name="Plugge C."/>
            <person name="Rohlin L."/>
            <person name="Scholten J."/>
            <person name="Sieber J."/>
            <person name="Stams A.J.M."/>
            <person name="Worm P."/>
            <person name="Henstra A.M."/>
            <person name="Richardson P."/>
        </authorList>
    </citation>
    <scope>NUCLEOTIDE SEQUENCE [LARGE SCALE GENOMIC DNA]</scope>
    <source>
        <strain evidence="12">DSM 10017 / MPOB</strain>
        <strain evidence="10">MPOB</strain>
    </source>
</reference>
<keyword evidence="7" id="KW-0408">Iron</keyword>
<keyword evidence="3" id="KW-0004">4Fe-4S</keyword>
<dbReference type="PROSITE" id="PS51379">
    <property type="entry name" value="4FE4S_FER_2"/>
    <property type="match status" value="4"/>
</dbReference>
<dbReference type="RefSeq" id="WP_011699809.1">
    <property type="nucleotide sequence ID" value="NC_008554.1"/>
</dbReference>
<dbReference type="EMBL" id="CP000478">
    <property type="protein sequence ID" value="ABK18687.1"/>
    <property type="molecule type" value="Genomic_DNA"/>
</dbReference>
<dbReference type="SUPFAM" id="SSF51905">
    <property type="entry name" value="FAD/NAD(P)-binding domain"/>
    <property type="match status" value="2"/>
</dbReference>
<evidence type="ECO:0000256" key="7">
    <source>
        <dbReference type="ARBA" id="ARBA00023004"/>
    </source>
</evidence>
<dbReference type="Pfam" id="PF00037">
    <property type="entry name" value="Fer4"/>
    <property type="match status" value="1"/>
</dbReference>
<evidence type="ECO:0000313" key="12">
    <source>
        <dbReference type="Proteomes" id="UP000001784"/>
    </source>
</evidence>
<dbReference type="HOGENOM" id="CLU_004231_2_0_7"/>
<evidence type="ECO:0000256" key="1">
    <source>
        <dbReference type="ARBA" id="ARBA00001974"/>
    </source>
</evidence>
<keyword evidence="5" id="KW-0274">FAD</keyword>
<dbReference type="PANTHER" id="PTHR43498:SF1">
    <property type="entry name" value="COB--COM HETERODISULFIDE REDUCTASE IRON-SULFUR SUBUNIT A"/>
    <property type="match status" value="1"/>
</dbReference>
<organism evidence="10 12">
    <name type="scientific">Syntrophobacter fumaroxidans (strain DSM 10017 / MPOB)</name>
    <dbReference type="NCBI Taxonomy" id="335543"/>
    <lineage>
        <taxon>Bacteria</taxon>
        <taxon>Pseudomonadati</taxon>
        <taxon>Thermodesulfobacteriota</taxon>
        <taxon>Syntrophobacteria</taxon>
        <taxon>Syntrophobacterales</taxon>
        <taxon>Syntrophobacteraceae</taxon>
        <taxon>Syntrophobacter</taxon>
    </lineage>
</organism>
<name>A0LMJ3_SYNFM</name>
<keyword evidence="6" id="KW-0560">Oxidoreductase</keyword>
<dbReference type="KEGG" id="sfu:Sfum_2971"/>
<dbReference type="PANTHER" id="PTHR43498">
    <property type="entry name" value="FERREDOXIN:COB-COM HETERODISULFIDE REDUCTASE SUBUNIT A"/>
    <property type="match status" value="1"/>
</dbReference>
<evidence type="ECO:0000256" key="6">
    <source>
        <dbReference type="ARBA" id="ARBA00023002"/>
    </source>
</evidence>
<accession>A0LMJ3</accession>
<keyword evidence="4" id="KW-0479">Metal-binding</keyword>
<dbReference type="Gene3D" id="3.30.70.20">
    <property type="match status" value="1"/>
</dbReference>
<dbReference type="EMBL" id="CP000478">
    <property type="protein sequence ID" value="ABK18645.1"/>
    <property type="molecule type" value="Genomic_DNA"/>
</dbReference>
<evidence type="ECO:0000256" key="4">
    <source>
        <dbReference type="ARBA" id="ARBA00022723"/>
    </source>
</evidence>
<dbReference type="Gene3D" id="3.50.50.60">
    <property type="entry name" value="FAD/NAD(P)-binding domain"/>
    <property type="match status" value="1"/>
</dbReference>
<evidence type="ECO:0000256" key="3">
    <source>
        <dbReference type="ARBA" id="ARBA00022485"/>
    </source>
</evidence>
<dbReference type="GO" id="GO:0051539">
    <property type="term" value="F:4 iron, 4 sulfur cluster binding"/>
    <property type="evidence" value="ECO:0007669"/>
    <property type="project" value="UniProtKB-KW"/>
</dbReference>
<keyword evidence="8" id="KW-0411">Iron-sulfur</keyword>
<dbReference type="STRING" id="335543.Sfum_2971"/>
<feature type="domain" description="4Fe-4S ferredoxin-type" evidence="9">
    <location>
        <begin position="150"/>
        <end position="179"/>
    </location>
</feature>
<dbReference type="InParanoid" id="A0LMJ3"/>
<protein>
    <submittedName>
        <fullName evidence="10">4Fe-4S ferredoxin, iron-sulfur binding domain protein</fullName>
    </submittedName>
</protein>
<keyword evidence="5" id="KW-0285">Flavoprotein</keyword>
<evidence type="ECO:0000259" key="9">
    <source>
        <dbReference type="PROSITE" id="PS51379"/>
    </source>
</evidence>
<proteinExistence type="inferred from homology"/>
<feature type="domain" description="4Fe-4S ferredoxin-type" evidence="9">
    <location>
        <begin position="102"/>
        <end position="133"/>
    </location>
</feature>
<dbReference type="Pfam" id="PF07992">
    <property type="entry name" value="Pyr_redox_2"/>
    <property type="match status" value="1"/>
</dbReference>
<dbReference type="Pfam" id="PF13450">
    <property type="entry name" value="NAD_binding_8"/>
    <property type="match status" value="1"/>
</dbReference>
<gene>
    <name evidence="10" type="ordered locus">Sfum_2971</name>
    <name evidence="11" type="ordered locus">Sfum_3013</name>
</gene>
<evidence type="ECO:0000256" key="5">
    <source>
        <dbReference type="ARBA" id="ARBA00022827"/>
    </source>
</evidence>
<dbReference type="InterPro" id="IPR017896">
    <property type="entry name" value="4Fe4S_Fe-S-bd"/>
</dbReference>
<comment type="similarity">
    <text evidence="2">Belongs to the HdrA family.</text>
</comment>
<dbReference type="AlphaFoldDB" id="A0LMJ3"/>
<dbReference type="PROSITE" id="PS00198">
    <property type="entry name" value="4FE4S_FER_1"/>
    <property type="match status" value="2"/>
</dbReference>
<dbReference type="GO" id="GO:0016491">
    <property type="term" value="F:oxidoreductase activity"/>
    <property type="evidence" value="ECO:0007669"/>
    <property type="project" value="UniProtKB-KW"/>
</dbReference>
<evidence type="ECO:0000256" key="8">
    <source>
        <dbReference type="ARBA" id="ARBA00023014"/>
    </source>
</evidence>
<dbReference type="Gene3D" id="3.40.50.720">
    <property type="entry name" value="NAD(P)-binding Rossmann-like Domain"/>
    <property type="match status" value="1"/>
</dbReference>
<dbReference type="InterPro" id="IPR039650">
    <property type="entry name" value="HdrA-like"/>
</dbReference>
<dbReference type="InterPro" id="IPR023753">
    <property type="entry name" value="FAD/NAD-binding_dom"/>
</dbReference>
<dbReference type="InterPro" id="IPR036188">
    <property type="entry name" value="FAD/NAD-bd_sf"/>
</dbReference>
<sequence precursor="true">MSDVKTGAIGAVLVVGAGVAGMQASLDLADSGYLVHLADRSPAIGGIMSQLDKTFPTNDCAMCIISPKLVEVGRHPNIRIYPGSEVEALEGKAGCFKPTLATQPRFIDLERCTACGQCRQVCPASAINEFNQGIDRREATFMRYPQAIPRGYGIDRASCLGCGLCEKVCLAQAVRYDDQPRRTALEVGAVILAPGNEVFDPSNMDTYPYRDHPNVVTSLEFERILSASGPYRGHLMRPYDREEPTRIAWLQCVGSRDLQHCDNAYCSGVCCMYAIKEAVIAMEHAQGKLDTAIFFMDMRTYGKDFEHFYNRARDEHGVRFIRSRVHSVTPVGDGDLSIAYGTESGSIEEEIFNMVVLSVGFEVGRETIALSQRLGIEINENRFARTTSFAPVETSREGIYVCGTFQGPKDIPQSVMEASAAVAASSTLLSEARWTQAAVPEKPVEVDVRGEPPRIGVFVCQCGINIGGVVDVPAVREYAKGLPHVVYVEDNLYTCSQDTQVKMCQVIKEQGINRVIVAACTPSTHEPLFRETLVSAGRNKYLFEMANIRNHDSWVHQGDPVRATQKAKDLVRMAVAKAALLEPLEEPRLSITRGALVIGGGVAGMVAARALADLGYPVHLAERGAQLGGQARSLFKTWRGEDIRRFVDDLAQTVLHHPRVTVHLASTVTQVEGFVGNFRSTLGNGTDPVTVEHGVAIIATGGKEHRPEGYLYGQDPRVLTHQELDERFAARDPFLSSVESAVFIQCVGSREPERPYCSRVCCTHTVESALELKRLNPAMDVFVLYRDLRTYGERELLYQEARRAGVLFVRYTLENKPLVEEREERLRVTVFDPILQRQVVLSADLMVLASAVIPNEARQLSQFFKIPVTAENFFLEAHAKLRPVDFATDGVYVCGLAHYPKSIDESIAQAQAAAARAAILLARDSLALSGTVASSNPNVCSGCGVCVNICPFSAPRFMESGRDAGKAEINPALCKGCGLCAASCRSGAIRLKGFDDAQIFAMIESV</sequence>